<sequence length="33" mass="3585">MCQNQLFGILLRSKNALVSSAMANSLVDHGRPL</sequence>
<dbReference type="EMBL" id="GBXM01088776">
    <property type="protein sequence ID" value="JAH19801.1"/>
    <property type="molecule type" value="Transcribed_RNA"/>
</dbReference>
<organism evidence="1">
    <name type="scientific">Anguilla anguilla</name>
    <name type="common">European freshwater eel</name>
    <name type="synonym">Muraena anguilla</name>
    <dbReference type="NCBI Taxonomy" id="7936"/>
    <lineage>
        <taxon>Eukaryota</taxon>
        <taxon>Metazoa</taxon>
        <taxon>Chordata</taxon>
        <taxon>Craniata</taxon>
        <taxon>Vertebrata</taxon>
        <taxon>Euteleostomi</taxon>
        <taxon>Actinopterygii</taxon>
        <taxon>Neopterygii</taxon>
        <taxon>Teleostei</taxon>
        <taxon>Anguilliformes</taxon>
        <taxon>Anguillidae</taxon>
        <taxon>Anguilla</taxon>
    </lineage>
</organism>
<protein>
    <submittedName>
        <fullName evidence="1">Uncharacterized protein</fullName>
    </submittedName>
</protein>
<accession>A0A0E9QS88</accession>
<proteinExistence type="predicted"/>
<name>A0A0E9QS88_ANGAN</name>
<evidence type="ECO:0000313" key="1">
    <source>
        <dbReference type="EMBL" id="JAH19801.1"/>
    </source>
</evidence>
<dbReference type="AlphaFoldDB" id="A0A0E9QS88"/>
<reference evidence="1" key="2">
    <citation type="journal article" date="2015" name="Fish Shellfish Immunol.">
        <title>Early steps in the European eel (Anguilla anguilla)-Vibrio vulnificus interaction in the gills: Role of the RtxA13 toxin.</title>
        <authorList>
            <person name="Callol A."/>
            <person name="Pajuelo D."/>
            <person name="Ebbesson L."/>
            <person name="Teles M."/>
            <person name="MacKenzie S."/>
            <person name="Amaro C."/>
        </authorList>
    </citation>
    <scope>NUCLEOTIDE SEQUENCE</scope>
</reference>
<reference evidence="1" key="1">
    <citation type="submission" date="2014-11" db="EMBL/GenBank/DDBJ databases">
        <authorList>
            <person name="Amaro Gonzalez C."/>
        </authorList>
    </citation>
    <scope>NUCLEOTIDE SEQUENCE</scope>
</reference>